<evidence type="ECO:0000256" key="3">
    <source>
        <dbReference type="ARBA" id="ARBA00022989"/>
    </source>
</evidence>
<feature type="region of interest" description="Disordered" evidence="6">
    <location>
        <begin position="274"/>
        <end position="297"/>
    </location>
</feature>
<dbReference type="OrthoDB" id="5417887at2759"/>
<gene>
    <name evidence="9" type="ORF">GQ607_002691</name>
</gene>
<feature type="compositionally biased region" description="Polar residues" evidence="6">
    <location>
        <begin position="274"/>
        <end position="283"/>
    </location>
</feature>
<feature type="transmembrane region" description="Helical" evidence="7">
    <location>
        <begin position="202"/>
        <end position="227"/>
    </location>
</feature>
<protein>
    <recommendedName>
        <fullName evidence="8">Rhodopsin domain-containing protein</fullName>
    </recommendedName>
</protein>
<evidence type="ECO:0000256" key="6">
    <source>
        <dbReference type="SAM" id="MobiDB-lite"/>
    </source>
</evidence>
<feature type="region of interest" description="Disordered" evidence="6">
    <location>
        <begin position="320"/>
        <end position="362"/>
    </location>
</feature>
<keyword evidence="2 7" id="KW-0812">Transmembrane</keyword>
<dbReference type="InterPro" id="IPR052337">
    <property type="entry name" value="SAT4-like"/>
</dbReference>
<dbReference type="InterPro" id="IPR049326">
    <property type="entry name" value="Rhodopsin_dom_fungi"/>
</dbReference>
<proteinExistence type="inferred from homology"/>
<feature type="compositionally biased region" description="Basic and acidic residues" evidence="6">
    <location>
        <begin position="334"/>
        <end position="346"/>
    </location>
</feature>
<evidence type="ECO:0000313" key="10">
    <source>
        <dbReference type="Proteomes" id="UP000434172"/>
    </source>
</evidence>
<evidence type="ECO:0000256" key="5">
    <source>
        <dbReference type="ARBA" id="ARBA00038359"/>
    </source>
</evidence>
<feature type="compositionally biased region" description="Polar residues" evidence="6">
    <location>
        <begin position="320"/>
        <end position="330"/>
    </location>
</feature>
<evidence type="ECO:0000256" key="2">
    <source>
        <dbReference type="ARBA" id="ARBA00022692"/>
    </source>
</evidence>
<comment type="caution">
    <text evidence="9">The sequence shown here is derived from an EMBL/GenBank/DDBJ whole genome shotgun (WGS) entry which is preliminary data.</text>
</comment>
<dbReference type="AlphaFoldDB" id="A0A8H3WM90"/>
<organism evidence="9 10">
    <name type="scientific">Colletotrichum asianum</name>
    <dbReference type="NCBI Taxonomy" id="702518"/>
    <lineage>
        <taxon>Eukaryota</taxon>
        <taxon>Fungi</taxon>
        <taxon>Dikarya</taxon>
        <taxon>Ascomycota</taxon>
        <taxon>Pezizomycotina</taxon>
        <taxon>Sordariomycetes</taxon>
        <taxon>Hypocreomycetidae</taxon>
        <taxon>Glomerellales</taxon>
        <taxon>Glomerellaceae</taxon>
        <taxon>Colletotrichum</taxon>
        <taxon>Colletotrichum gloeosporioides species complex</taxon>
    </lineage>
</organism>
<accession>A0A8H3WM90</accession>
<feature type="transmembrane region" description="Helical" evidence="7">
    <location>
        <begin position="42"/>
        <end position="62"/>
    </location>
</feature>
<evidence type="ECO:0000259" key="8">
    <source>
        <dbReference type="Pfam" id="PF20684"/>
    </source>
</evidence>
<feature type="transmembrane region" description="Helical" evidence="7">
    <location>
        <begin position="171"/>
        <end position="190"/>
    </location>
</feature>
<keyword evidence="10" id="KW-1185">Reference proteome</keyword>
<dbReference type="Pfam" id="PF20684">
    <property type="entry name" value="Fung_rhodopsin"/>
    <property type="match status" value="1"/>
</dbReference>
<dbReference type="PANTHER" id="PTHR33048">
    <property type="entry name" value="PTH11-LIKE INTEGRAL MEMBRANE PROTEIN (AFU_ORTHOLOGUE AFUA_5G11245)"/>
    <property type="match status" value="1"/>
</dbReference>
<comment type="similarity">
    <text evidence="5">Belongs to the SAT4 family.</text>
</comment>
<reference evidence="9 10" key="1">
    <citation type="submission" date="2019-12" db="EMBL/GenBank/DDBJ databases">
        <title>A genome sequence resource for the geographically widespread anthracnose pathogen Colletotrichum asianum.</title>
        <authorList>
            <person name="Meng Y."/>
        </authorList>
    </citation>
    <scope>NUCLEOTIDE SEQUENCE [LARGE SCALE GENOMIC DNA]</scope>
    <source>
        <strain evidence="9 10">ICMP 18580</strain>
    </source>
</reference>
<dbReference type="PANTHER" id="PTHR33048:SF42">
    <property type="entry name" value="INTEGRAL MEMBRANE PROTEIN"/>
    <property type="match status" value="1"/>
</dbReference>
<evidence type="ECO:0000256" key="7">
    <source>
        <dbReference type="SAM" id="Phobius"/>
    </source>
</evidence>
<evidence type="ECO:0000256" key="1">
    <source>
        <dbReference type="ARBA" id="ARBA00004141"/>
    </source>
</evidence>
<comment type="subcellular location">
    <subcellularLocation>
        <location evidence="1">Membrane</location>
        <topology evidence="1">Multi-pass membrane protein</topology>
    </subcellularLocation>
</comment>
<keyword evidence="3 7" id="KW-1133">Transmembrane helix</keyword>
<name>A0A8H3WM90_9PEZI</name>
<dbReference type="GO" id="GO:0016020">
    <property type="term" value="C:membrane"/>
    <property type="evidence" value="ECO:0007669"/>
    <property type="project" value="UniProtKB-SubCell"/>
</dbReference>
<dbReference type="EMBL" id="WOWK01000009">
    <property type="protein sequence ID" value="KAF0329924.1"/>
    <property type="molecule type" value="Genomic_DNA"/>
</dbReference>
<evidence type="ECO:0000313" key="9">
    <source>
        <dbReference type="EMBL" id="KAF0329924.1"/>
    </source>
</evidence>
<feature type="transmembrane region" description="Helical" evidence="7">
    <location>
        <begin position="239"/>
        <end position="263"/>
    </location>
</feature>
<evidence type="ECO:0000256" key="4">
    <source>
        <dbReference type="ARBA" id="ARBA00023136"/>
    </source>
</evidence>
<dbReference type="Proteomes" id="UP000434172">
    <property type="component" value="Unassembled WGS sequence"/>
</dbReference>
<keyword evidence="4 7" id="KW-0472">Membrane</keyword>
<sequence>MVDDRGGRLLAATWSLVGASATLLFLRIYCKIWRGRGLWWDDHLLIGSWAALAISVSINSYIVSLGFGRHIWTISDENRKEINLFTILVATFGIIATTTSKSSFALTLYRIVTNNWTKYFLIFVIVSINISMNLIWIFGFAKCTPLEKVWDGSVPGTCWDKTKLVRYQLFAAYYSAVLDFVLAFLPWPILMRATMRRRERLGVAIAMSLGAIAGACGIVKAVLVVSMTSTDITYDRVDLTIWTLTEPAASIMAVSIPVLRMLYRELKSASRSYGRSRSQTNALETAKTARTKRYGQGTHYGRNSVVVMSTTGWQESQEALQDVESGQTTPRGIMKTEEVRVRHERMPPAGDSKSSIELDTFR</sequence>
<feature type="domain" description="Rhodopsin" evidence="8">
    <location>
        <begin position="26"/>
        <end position="264"/>
    </location>
</feature>
<feature type="transmembrane region" description="Helical" evidence="7">
    <location>
        <begin position="12"/>
        <end position="30"/>
    </location>
</feature>
<feature type="transmembrane region" description="Helical" evidence="7">
    <location>
        <begin position="82"/>
        <end position="99"/>
    </location>
</feature>
<feature type="transmembrane region" description="Helical" evidence="7">
    <location>
        <begin position="119"/>
        <end position="141"/>
    </location>
</feature>